<dbReference type="PANTHER" id="PTHR46641:SF2">
    <property type="entry name" value="FMRFAMIDE RECEPTOR"/>
    <property type="match status" value="1"/>
</dbReference>
<feature type="transmembrane region" description="Helical" evidence="5">
    <location>
        <begin position="41"/>
        <end position="60"/>
    </location>
</feature>
<evidence type="ECO:0000256" key="5">
    <source>
        <dbReference type="SAM" id="Phobius"/>
    </source>
</evidence>
<feature type="non-terminal residue" evidence="7">
    <location>
        <position position="315"/>
    </location>
</feature>
<dbReference type="InterPro" id="IPR019427">
    <property type="entry name" value="7TM_GPCR_serpentine_rcpt_Srw"/>
</dbReference>
<dbReference type="EMBL" id="CAXITT010000012">
    <property type="protein sequence ID" value="CAL1527141.1"/>
    <property type="molecule type" value="Genomic_DNA"/>
</dbReference>
<comment type="subcellular location">
    <subcellularLocation>
        <location evidence="1">Membrane</location>
    </subcellularLocation>
</comment>
<sequence length="315" mass="35715">MVVVNNLVICNTLSVFGIATNGINMVIFLKQGLDNSVNISLFGMSVSDTLSLVTLLWYNVCLNPLFFNAGLTVDPIELQHLTGCYPHDCFSRITCLITLYITAERCLCIALPLKVNQIVTPARTAVVVWLLFLLMISLLIPEYAYLRIDWKYFPQFNKTLMGLVPRTEYSDMMGLTAILYATVLLVSFVAVILLTILLIYKLRTKQKWRMEVTSDATQQETISLRNKKTIAMVVLIAIVLIVCSTPIVIVYIWMFLDVEFSFTGTYSWLYFAIGSFAQVFEVLNASINIIMFYTMSSKYRETFSQVFGRCAKSTT</sequence>
<evidence type="ECO:0000256" key="1">
    <source>
        <dbReference type="ARBA" id="ARBA00004370"/>
    </source>
</evidence>
<dbReference type="PROSITE" id="PS50262">
    <property type="entry name" value="G_PROTEIN_RECEP_F1_2"/>
    <property type="match status" value="1"/>
</dbReference>
<evidence type="ECO:0000256" key="4">
    <source>
        <dbReference type="ARBA" id="ARBA00023136"/>
    </source>
</evidence>
<dbReference type="AlphaFoldDB" id="A0AAV2H0X1"/>
<name>A0AAV2H0X1_LYMST</name>
<feature type="transmembrane region" description="Helical" evidence="5">
    <location>
        <begin position="6"/>
        <end position="29"/>
    </location>
</feature>
<gene>
    <name evidence="7" type="ORF">GSLYS_00001318001</name>
</gene>
<accession>A0AAV2H0X1</accession>
<reference evidence="7 8" key="1">
    <citation type="submission" date="2024-04" db="EMBL/GenBank/DDBJ databases">
        <authorList>
            <consortium name="Genoscope - CEA"/>
            <person name="William W."/>
        </authorList>
    </citation>
    <scope>NUCLEOTIDE SEQUENCE [LARGE SCALE GENOMIC DNA]</scope>
</reference>
<dbReference type="PANTHER" id="PTHR46641">
    <property type="entry name" value="FMRFAMIDE RECEPTOR-RELATED"/>
    <property type="match status" value="1"/>
</dbReference>
<protein>
    <recommendedName>
        <fullName evidence="6">G-protein coupled receptors family 1 profile domain-containing protein</fullName>
    </recommendedName>
</protein>
<feature type="transmembrane region" description="Helical" evidence="5">
    <location>
        <begin position="177"/>
        <end position="200"/>
    </location>
</feature>
<keyword evidence="8" id="KW-1185">Reference proteome</keyword>
<feature type="transmembrane region" description="Helical" evidence="5">
    <location>
        <begin position="125"/>
        <end position="146"/>
    </location>
</feature>
<dbReference type="GO" id="GO:0016020">
    <property type="term" value="C:membrane"/>
    <property type="evidence" value="ECO:0007669"/>
    <property type="project" value="UniProtKB-SubCell"/>
</dbReference>
<keyword evidence="3 5" id="KW-1133">Transmembrane helix</keyword>
<dbReference type="PRINTS" id="PR00237">
    <property type="entry name" value="GPCRRHODOPSN"/>
</dbReference>
<feature type="domain" description="G-protein coupled receptors family 1 profile" evidence="6">
    <location>
        <begin position="20"/>
        <end position="292"/>
    </location>
</feature>
<dbReference type="SUPFAM" id="SSF81321">
    <property type="entry name" value="Family A G protein-coupled receptor-like"/>
    <property type="match status" value="1"/>
</dbReference>
<evidence type="ECO:0000256" key="3">
    <source>
        <dbReference type="ARBA" id="ARBA00022989"/>
    </source>
</evidence>
<dbReference type="Proteomes" id="UP001497497">
    <property type="component" value="Unassembled WGS sequence"/>
</dbReference>
<feature type="transmembrane region" description="Helical" evidence="5">
    <location>
        <begin position="268"/>
        <end position="293"/>
    </location>
</feature>
<evidence type="ECO:0000313" key="8">
    <source>
        <dbReference type="Proteomes" id="UP001497497"/>
    </source>
</evidence>
<dbReference type="InterPro" id="IPR052954">
    <property type="entry name" value="GPCR-Ligand_Int"/>
</dbReference>
<keyword evidence="2 5" id="KW-0812">Transmembrane</keyword>
<dbReference type="InterPro" id="IPR000276">
    <property type="entry name" value="GPCR_Rhodpsn"/>
</dbReference>
<keyword evidence="4 5" id="KW-0472">Membrane</keyword>
<comment type="caution">
    <text evidence="7">The sequence shown here is derived from an EMBL/GenBank/DDBJ whole genome shotgun (WGS) entry which is preliminary data.</text>
</comment>
<evidence type="ECO:0000259" key="6">
    <source>
        <dbReference type="PROSITE" id="PS50262"/>
    </source>
</evidence>
<dbReference type="GO" id="GO:0008528">
    <property type="term" value="F:G protein-coupled peptide receptor activity"/>
    <property type="evidence" value="ECO:0007669"/>
    <property type="project" value="InterPro"/>
</dbReference>
<evidence type="ECO:0000313" key="7">
    <source>
        <dbReference type="EMBL" id="CAL1527141.1"/>
    </source>
</evidence>
<feature type="transmembrane region" description="Helical" evidence="5">
    <location>
        <begin position="230"/>
        <end position="256"/>
    </location>
</feature>
<dbReference type="InterPro" id="IPR017452">
    <property type="entry name" value="GPCR_Rhodpsn_7TM"/>
</dbReference>
<dbReference type="Pfam" id="PF10324">
    <property type="entry name" value="7TM_GPCR_Srw"/>
    <property type="match status" value="1"/>
</dbReference>
<dbReference type="Gene3D" id="1.20.1070.10">
    <property type="entry name" value="Rhodopsin 7-helix transmembrane proteins"/>
    <property type="match status" value="1"/>
</dbReference>
<organism evidence="7 8">
    <name type="scientific">Lymnaea stagnalis</name>
    <name type="common">Great pond snail</name>
    <name type="synonym">Helix stagnalis</name>
    <dbReference type="NCBI Taxonomy" id="6523"/>
    <lineage>
        <taxon>Eukaryota</taxon>
        <taxon>Metazoa</taxon>
        <taxon>Spiralia</taxon>
        <taxon>Lophotrochozoa</taxon>
        <taxon>Mollusca</taxon>
        <taxon>Gastropoda</taxon>
        <taxon>Heterobranchia</taxon>
        <taxon>Euthyneura</taxon>
        <taxon>Panpulmonata</taxon>
        <taxon>Hygrophila</taxon>
        <taxon>Lymnaeoidea</taxon>
        <taxon>Lymnaeidae</taxon>
        <taxon>Lymnaea</taxon>
    </lineage>
</organism>
<evidence type="ECO:0000256" key="2">
    <source>
        <dbReference type="ARBA" id="ARBA00022692"/>
    </source>
</evidence>
<proteinExistence type="predicted"/>